<reference evidence="1 2" key="1">
    <citation type="journal article" date="2014" name="Genome Announc.">
        <title>Draft Genome Sequence of Petroleum Oil-Degrading Marine Bacterium Pseudomonas taeanensis Strain MS-3, Isolated from a Crude Oil-Contaminated Seashore.</title>
        <authorList>
            <person name="Lee S.Y."/>
            <person name="Kim S.H."/>
            <person name="Lee D.G."/>
            <person name="Shin S."/>
            <person name="Yun S.H."/>
            <person name="Choi C.W."/>
            <person name="Chung Y.H."/>
            <person name="Choi J.S."/>
            <person name="Kahng H.Y."/>
            <person name="Kim S.I."/>
        </authorList>
    </citation>
    <scope>NUCLEOTIDE SEQUENCE [LARGE SCALE GENOMIC DNA]</scope>
    <source>
        <strain evidence="1 2">MS-3</strain>
    </source>
</reference>
<dbReference type="OrthoDB" id="6988097at2"/>
<dbReference type="eggNOG" id="ENOG5033B43">
    <property type="taxonomic scope" value="Bacteria"/>
</dbReference>
<evidence type="ECO:0000313" key="2">
    <source>
        <dbReference type="Proteomes" id="UP000030063"/>
    </source>
</evidence>
<evidence type="ECO:0000313" key="1">
    <source>
        <dbReference type="EMBL" id="KFX67906.1"/>
    </source>
</evidence>
<dbReference type="EMBL" id="AWSQ01000009">
    <property type="protein sequence ID" value="KFX67906.1"/>
    <property type="molecule type" value="Genomic_DNA"/>
</dbReference>
<comment type="caution">
    <text evidence="1">The sequence shown here is derived from an EMBL/GenBank/DDBJ whole genome shotgun (WGS) entry which is preliminary data.</text>
</comment>
<accession>A0A0A1YFU8</accession>
<keyword evidence="2" id="KW-1185">Reference proteome</keyword>
<name>A0A0A1YFU8_9PSED</name>
<sequence>MTWWIVLLLLACVLSPLSWLVPSRRQRGQMDVRLQARRMGLAMQLSRETWPHWLAQEPPNTCAQYHRVRRSGHQDSWCYWQAEPGKWVNKWREPCGDSPLAEQLADLPGDVFKVEATAQMVALYWGERAQPGALQKVADFLLARA</sequence>
<protein>
    <submittedName>
        <fullName evidence="1">Uncharacterized protein</fullName>
    </submittedName>
</protein>
<organism evidence="1 2">
    <name type="scientific">Pseudomonas taeanensis MS-3</name>
    <dbReference type="NCBI Taxonomy" id="1395571"/>
    <lineage>
        <taxon>Bacteria</taxon>
        <taxon>Pseudomonadati</taxon>
        <taxon>Pseudomonadota</taxon>
        <taxon>Gammaproteobacteria</taxon>
        <taxon>Pseudomonadales</taxon>
        <taxon>Pseudomonadaceae</taxon>
        <taxon>Pseudomonas</taxon>
    </lineage>
</organism>
<dbReference type="AlphaFoldDB" id="A0A0A1YFU8"/>
<gene>
    <name evidence="1" type="ORF">TMS3_0122130</name>
</gene>
<dbReference type="RefSeq" id="WP_025167371.1">
    <property type="nucleotide sequence ID" value="NZ_AWSQ01000009.1"/>
</dbReference>
<proteinExistence type="predicted"/>
<dbReference type="Proteomes" id="UP000030063">
    <property type="component" value="Unassembled WGS sequence"/>
</dbReference>